<gene>
    <name evidence="1" type="ORF">PGLA2088_LOCUS846</name>
</gene>
<proteinExistence type="predicted"/>
<name>A0A813GR98_POLGL</name>
<dbReference type="EMBL" id="CAJNNW010000603">
    <property type="protein sequence ID" value="CAE8629380.1"/>
    <property type="molecule type" value="Genomic_DNA"/>
</dbReference>
<dbReference type="Proteomes" id="UP000626109">
    <property type="component" value="Unassembled WGS sequence"/>
</dbReference>
<comment type="caution">
    <text evidence="1">The sequence shown here is derived from an EMBL/GenBank/DDBJ whole genome shotgun (WGS) entry which is preliminary data.</text>
</comment>
<evidence type="ECO:0000313" key="1">
    <source>
        <dbReference type="EMBL" id="CAE8629380.1"/>
    </source>
</evidence>
<reference evidence="1" key="1">
    <citation type="submission" date="2021-02" db="EMBL/GenBank/DDBJ databases">
        <authorList>
            <person name="Dougan E. K."/>
            <person name="Rhodes N."/>
            <person name="Thang M."/>
            <person name="Chan C."/>
        </authorList>
    </citation>
    <scope>NUCLEOTIDE SEQUENCE</scope>
</reference>
<dbReference type="AlphaFoldDB" id="A0A813GR98"/>
<sequence>PTVLRHQGVSFVVVGQVPLVSLDKTSTWHPHVSGLLQAAASQHKGRAEAAYEFCDDDVGLQARCCQLGFGEVAIVRMTRPDLRHVKAAAVNRKRPRRSAGAAGLLPAAAAEKRIAAFLQRVRSSTCQGSFLQNLEQAAAIEAEKQLVSGSQKVWIANWLGKFQPHLGSQREFLERFPDKFMVVPGQGKAYRVLCLLPNCFGEEASCREVASP</sequence>
<feature type="non-terminal residue" evidence="1">
    <location>
        <position position="1"/>
    </location>
</feature>
<feature type="non-terminal residue" evidence="1">
    <location>
        <position position="212"/>
    </location>
</feature>
<organism evidence="1 2">
    <name type="scientific">Polarella glacialis</name>
    <name type="common">Dinoflagellate</name>
    <dbReference type="NCBI Taxonomy" id="89957"/>
    <lineage>
        <taxon>Eukaryota</taxon>
        <taxon>Sar</taxon>
        <taxon>Alveolata</taxon>
        <taxon>Dinophyceae</taxon>
        <taxon>Suessiales</taxon>
        <taxon>Suessiaceae</taxon>
        <taxon>Polarella</taxon>
    </lineage>
</organism>
<protein>
    <submittedName>
        <fullName evidence="1">Uncharacterized protein</fullName>
    </submittedName>
</protein>
<accession>A0A813GR98</accession>
<evidence type="ECO:0000313" key="2">
    <source>
        <dbReference type="Proteomes" id="UP000626109"/>
    </source>
</evidence>